<dbReference type="AlphaFoldDB" id="A0A9W8BCM6"/>
<reference evidence="2" key="1">
    <citation type="submission" date="2022-07" db="EMBL/GenBank/DDBJ databases">
        <title>Phylogenomic reconstructions and comparative analyses of Kickxellomycotina fungi.</title>
        <authorList>
            <person name="Reynolds N.K."/>
            <person name="Stajich J.E."/>
            <person name="Barry K."/>
            <person name="Grigoriev I.V."/>
            <person name="Crous P."/>
            <person name="Smith M.E."/>
        </authorList>
    </citation>
    <scope>NUCLEOTIDE SEQUENCE</scope>
    <source>
        <strain evidence="2">IMI 214461</strain>
    </source>
</reference>
<accession>A0A9W8BCM6</accession>
<feature type="non-terminal residue" evidence="2">
    <location>
        <position position="86"/>
    </location>
</feature>
<dbReference type="GO" id="GO:0003723">
    <property type="term" value="F:RNA binding"/>
    <property type="evidence" value="ECO:0007669"/>
    <property type="project" value="InterPro"/>
</dbReference>
<name>A0A9W8BCM6_9FUNG</name>
<organism evidence="2 3">
    <name type="scientific">Coemansia thaxteri</name>
    <dbReference type="NCBI Taxonomy" id="2663907"/>
    <lineage>
        <taxon>Eukaryota</taxon>
        <taxon>Fungi</taxon>
        <taxon>Fungi incertae sedis</taxon>
        <taxon>Zoopagomycota</taxon>
        <taxon>Kickxellomycotina</taxon>
        <taxon>Kickxellomycetes</taxon>
        <taxon>Kickxellales</taxon>
        <taxon>Kickxellaceae</taxon>
        <taxon>Coemansia</taxon>
    </lineage>
</organism>
<evidence type="ECO:0000313" key="2">
    <source>
        <dbReference type="EMBL" id="KAJ2000712.1"/>
    </source>
</evidence>
<sequence length="86" mass="9068">MLDDSIALFAKRHLALVEGERRCEVEQTQALLSGLAPTYLQRLGLALVGVRVTGARTGLGGKTLLTLEAAVLGDQLPPTSLRAGDI</sequence>
<evidence type="ECO:0000313" key="3">
    <source>
        <dbReference type="Proteomes" id="UP001150907"/>
    </source>
</evidence>
<dbReference type="EMBL" id="JANBQF010000495">
    <property type="protein sequence ID" value="KAJ2000712.1"/>
    <property type="molecule type" value="Genomic_DNA"/>
</dbReference>
<proteinExistence type="predicted"/>
<keyword evidence="3" id="KW-1185">Reference proteome</keyword>
<gene>
    <name evidence="2" type="ORF">H4R26_004489</name>
</gene>
<protein>
    <recommendedName>
        <fullName evidence="1">Helicase SMUBP-2/HCS1 1B domain-containing protein</fullName>
    </recommendedName>
</protein>
<comment type="caution">
    <text evidence="2">The sequence shown here is derived from an EMBL/GenBank/DDBJ whole genome shotgun (WGS) entry which is preliminary data.</text>
</comment>
<dbReference type="Gene3D" id="3.40.50.300">
    <property type="entry name" value="P-loop containing nucleotide triphosphate hydrolases"/>
    <property type="match status" value="1"/>
</dbReference>
<feature type="domain" description="Helicase SMUBP-2/HCS1 1B" evidence="1">
    <location>
        <begin position="11"/>
        <end position="86"/>
    </location>
</feature>
<dbReference type="Gene3D" id="2.40.30.270">
    <property type="match status" value="1"/>
</dbReference>
<evidence type="ECO:0000259" key="1">
    <source>
        <dbReference type="Pfam" id="PF21138"/>
    </source>
</evidence>
<dbReference type="Proteomes" id="UP001150907">
    <property type="component" value="Unassembled WGS sequence"/>
</dbReference>
<dbReference type="OrthoDB" id="6513042at2759"/>
<dbReference type="InterPro" id="IPR048761">
    <property type="entry name" value="SMUBP-2_HCS1_1B"/>
</dbReference>
<dbReference type="InterPro" id="IPR027417">
    <property type="entry name" value="P-loop_NTPase"/>
</dbReference>
<dbReference type="Pfam" id="PF21138">
    <property type="entry name" value="SMUBP-2_HCS1_1B"/>
    <property type="match status" value="1"/>
</dbReference>